<keyword evidence="12" id="KW-0813">Transport</keyword>
<dbReference type="PANTHER" id="PTHR28259:SF1">
    <property type="entry name" value="FLUORIDE EXPORT PROTEIN 1-RELATED"/>
    <property type="match status" value="1"/>
</dbReference>
<comment type="catalytic activity">
    <reaction evidence="11">
        <text>fluoride(in) = fluoride(out)</text>
        <dbReference type="Rhea" id="RHEA:76159"/>
        <dbReference type="ChEBI" id="CHEBI:17051"/>
    </reaction>
    <physiologicalReaction direction="left-to-right" evidence="11">
        <dbReference type="Rhea" id="RHEA:76160"/>
    </physiologicalReaction>
</comment>
<evidence type="ECO:0000256" key="11">
    <source>
        <dbReference type="ARBA" id="ARBA00035585"/>
    </source>
</evidence>
<accession>A0A3N1NX99</accession>
<evidence type="ECO:0000256" key="1">
    <source>
        <dbReference type="ARBA" id="ARBA00004651"/>
    </source>
</evidence>
<name>A0A3N1NX99_9GAMM</name>
<dbReference type="GO" id="GO:0140114">
    <property type="term" value="P:cellular detoxification of fluoride"/>
    <property type="evidence" value="ECO:0007669"/>
    <property type="project" value="UniProtKB-UniRule"/>
</dbReference>
<keyword evidence="9 12" id="KW-0407">Ion channel</keyword>
<comment type="function">
    <text evidence="12">Fluoride-specific ion channel. Important for reducing fluoride concentration in the cell, thus reducing its toxicity.</text>
</comment>
<keyword evidence="14" id="KW-1185">Reference proteome</keyword>
<sequence length="124" mass="13254">MQWLAVALGGALGAMGRFGLTTWLFPVMGTRFPLGTLVANVLGCLLVGLAFVLIVDKGLVAPEYRPFVITGFLGALTTFSTFSLDALLLWQNGAPTVAVVYSLVTLLSCLLAVVVSVYFSRMFF</sequence>
<keyword evidence="4 12" id="KW-0812">Transmembrane</keyword>
<evidence type="ECO:0000256" key="5">
    <source>
        <dbReference type="ARBA" id="ARBA00022989"/>
    </source>
</evidence>
<keyword evidence="8 12" id="KW-0472">Membrane</keyword>
<evidence type="ECO:0000256" key="8">
    <source>
        <dbReference type="ARBA" id="ARBA00023136"/>
    </source>
</evidence>
<dbReference type="RefSeq" id="WP_123637600.1">
    <property type="nucleotide sequence ID" value="NZ_RJUK01000001.1"/>
</dbReference>
<evidence type="ECO:0000256" key="7">
    <source>
        <dbReference type="ARBA" id="ARBA00023065"/>
    </source>
</evidence>
<proteinExistence type="inferred from homology"/>
<feature type="binding site" evidence="12">
    <location>
        <position position="74"/>
    </location>
    <ligand>
        <name>Na(+)</name>
        <dbReference type="ChEBI" id="CHEBI:29101"/>
        <note>structural</note>
    </ligand>
</feature>
<feature type="transmembrane region" description="Helical" evidence="12">
    <location>
        <begin position="32"/>
        <end position="55"/>
    </location>
</feature>
<dbReference type="Proteomes" id="UP000273643">
    <property type="component" value="Unassembled WGS sequence"/>
</dbReference>
<dbReference type="Pfam" id="PF02537">
    <property type="entry name" value="CRCB"/>
    <property type="match status" value="1"/>
</dbReference>
<evidence type="ECO:0000313" key="13">
    <source>
        <dbReference type="EMBL" id="ROQ20449.1"/>
    </source>
</evidence>
<dbReference type="EMBL" id="RJUK01000001">
    <property type="protein sequence ID" value="ROQ20449.1"/>
    <property type="molecule type" value="Genomic_DNA"/>
</dbReference>
<comment type="caution">
    <text evidence="13">The sequence shown here is derived from an EMBL/GenBank/DDBJ whole genome shotgun (WGS) entry which is preliminary data.</text>
</comment>
<feature type="transmembrane region" description="Helical" evidence="12">
    <location>
        <begin position="96"/>
        <end position="119"/>
    </location>
</feature>
<protein>
    <recommendedName>
        <fullName evidence="12">Fluoride-specific ion channel FluC</fullName>
    </recommendedName>
</protein>
<dbReference type="GO" id="GO:0062054">
    <property type="term" value="F:fluoride channel activity"/>
    <property type="evidence" value="ECO:0007669"/>
    <property type="project" value="UniProtKB-UniRule"/>
</dbReference>
<comment type="subcellular location">
    <subcellularLocation>
        <location evidence="1 12">Cell membrane</location>
        <topology evidence="1 12">Multi-pass membrane protein</topology>
    </subcellularLocation>
</comment>
<evidence type="ECO:0000256" key="9">
    <source>
        <dbReference type="ARBA" id="ARBA00023303"/>
    </source>
</evidence>
<dbReference type="NCBIfam" id="TIGR00494">
    <property type="entry name" value="crcB"/>
    <property type="match status" value="1"/>
</dbReference>
<dbReference type="HAMAP" id="MF_00454">
    <property type="entry name" value="FluC"/>
    <property type="match status" value="1"/>
</dbReference>
<keyword evidence="2 12" id="KW-1003">Cell membrane</keyword>
<dbReference type="InterPro" id="IPR003691">
    <property type="entry name" value="FluC"/>
</dbReference>
<evidence type="ECO:0000256" key="6">
    <source>
        <dbReference type="ARBA" id="ARBA00023053"/>
    </source>
</evidence>
<keyword evidence="6 12" id="KW-0915">Sodium</keyword>
<evidence type="ECO:0000256" key="3">
    <source>
        <dbReference type="ARBA" id="ARBA00022519"/>
    </source>
</evidence>
<keyword evidence="12" id="KW-0479">Metal-binding</keyword>
<evidence type="ECO:0000256" key="12">
    <source>
        <dbReference type="HAMAP-Rule" id="MF_00454"/>
    </source>
</evidence>
<keyword evidence="3" id="KW-0997">Cell inner membrane</keyword>
<evidence type="ECO:0000256" key="2">
    <source>
        <dbReference type="ARBA" id="ARBA00022475"/>
    </source>
</evidence>
<feature type="binding site" evidence="12">
    <location>
        <position position="77"/>
    </location>
    <ligand>
        <name>Na(+)</name>
        <dbReference type="ChEBI" id="CHEBI:29101"/>
        <note>structural</note>
    </ligand>
</feature>
<keyword evidence="7 12" id="KW-0406">Ion transport</keyword>
<dbReference type="PANTHER" id="PTHR28259">
    <property type="entry name" value="FLUORIDE EXPORT PROTEIN 1-RELATED"/>
    <property type="match status" value="1"/>
</dbReference>
<keyword evidence="5 12" id="KW-1133">Transmembrane helix</keyword>
<feature type="transmembrane region" description="Helical" evidence="12">
    <location>
        <begin position="67"/>
        <end position="90"/>
    </location>
</feature>
<comment type="activity regulation">
    <text evidence="12">Na(+) is not transported, but it plays an essential structural role and its presence is essential for fluoride channel function.</text>
</comment>
<dbReference type="GO" id="GO:0005886">
    <property type="term" value="C:plasma membrane"/>
    <property type="evidence" value="ECO:0007669"/>
    <property type="project" value="UniProtKB-SubCell"/>
</dbReference>
<dbReference type="AlphaFoldDB" id="A0A3N1NX99"/>
<gene>
    <name evidence="12" type="primary">fluC</name>
    <name evidence="12" type="synonym">crcB</name>
    <name evidence="13" type="ORF">EDC38_1055</name>
</gene>
<evidence type="ECO:0000256" key="10">
    <source>
        <dbReference type="ARBA" id="ARBA00035120"/>
    </source>
</evidence>
<organism evidence="13 14">
    <name type="scientific">Marinimicrobium koreense</name>
    <dbReference type="NCBI Taxonomy" id="306545"/>
    <lineage>
        <taxon>Bacteria</taxon>
        <taxon>Pseudomonadati</taxon>
        <taxon>Pseudomonadota</taxon>
        <taxon>Gammaproteobacteria</taxon>
        <taxon>Cellvibrionales</taxon>
        <taxon>Cellvibrionaceae</taxon>
        <taxon>Marinimicrobium</taxon>
    </lineage>
</organism>
<reference evidence="13 14" key="1">
    <citation type="submission" date="2018-11" db="EMBL/GenBank/DDBJ databases">
        <title>Genomic Encyclopedia of Type Strains, Phase IV (KMG-IV): sequencing the most valuable type-strain genomes for metagenomic binning, comparative biology and taxonomic classification.</title>
        <authorList>
            <person name="Goeker M."/>
        </authorList>
    </citation>
    <scope>NUCLEOTIDE SEQUENCE [LARGE SCALE GENOMIC DNA]</scope>
    <source>
        <strain evidence="13 14">DSM 16974</strain>
    </source>
</reference>
<evidence type="ECO:0000313" key="14">
    <source>
        <dbReference type="Proteomes" id="UP000273643"/>
    </source>
</evidence>
<dbReference type="GO" id="GO:0046872">
    <property type="term" value="F:metal ion binding"/>
    <property type="evidence" value="ECO:0007669"/>
    <property type="project" value="UniProtKB-KW"/>
</dbReference>
<dbReference type="OrthoDB" id="9806299at2"/>
<comment type="similarity">
    <text evidence="10 12">Belongs to the fluoride channel Fluc/FEX (TC 1.A.43) family.</text>
</comment>
<evidence type="ECO:0000256" key="4">
    <source>
        <dbReference type="ARBA" id="ARBA00022692"/>
    </source>
</evidence>